<keyword evidence="1" id="KW-0175">Coiled coil</keyword>
<proteinExistence type="predicted"/>
<reference evidence="3" key="1">
    <citation type="submission" date="2014-05" db="EMBL/GenBank/DDBJ databases">
        <title>The transcriptome of the halophilic microalga Tetraselmis sp. GSL018 isolated from the Great Salt Lake, Utah.</title>
        <authorList>
            <person name="Jinkerson R.E."/>
            <person name="D'Adamo S."/>
            <person name="Posewitz M.C."/>
        </authorList>
    </citation>
    <scope>NUCLEOTIDE SEQUENCE</scope>
    <source>
        <strain evidence="3">GSL018</strain>
    </source>
</reference>
<sequence>MQKIKSWISDNRNSIACGIFVFCLILVAVWVTGQQGEEHMKHISELVHKYDAQNCEELVRDKLQTHNQAMQEQGKQLSTQTAKAVHLEQTVKKLESEKSKLSKQLHGSENEVEKRGAEVKRLQSQLKEALRLQNELIQRMEANEAAYDQAKKLEEMFKTVQSEYSAASKIVREFQESTTNGSDVTPEAA</sequence>
<name>A0A061QUN3_9CHLO</name>
<dbReference type="EMBL" id="GBEZ01024917">
    <property type="protein sequence ID" value="JAC62119.1"/>
    <property type="molecule type" value="Transcribed_RNA"/>
</dbReference>
<evidence type="ECO:0000256" key="2">
    <source>
        <dbReference type="SAM" id="Phobius"/>
    </source>
</evidence>
<keyword evidence="2" id="KW-0472">Membrane</keyword>
<protein>
    <submittedName>
        <fullName evidence="3">Uncharacterized protein</fullName>
    </submittedName>
</protein>
<organism evidence="3">
    <name type="scientific">Tetraselmis sp. GSL018</name>
    <dbReference type="NCBI Taxonomy" id="582737"/>
    <lineage>
        <taxon>Eukaryota</taxon>
        <taxon>Viridiplantae</taxon>
        <taxon>Chlorophyta</taxon>
        <taxon>core chlorophytes</taxon>
        <taxon>Chlorodendrophyceae</taxon>
        <taxon>Chlorodendrales</taxon>
        <taxon>Chlorodendraceae</taxon>
        <taxon>Tetraselmis</taxon>
    </lineage>
</organism>
<evidence type="ECO:0000256" key="1">
    <source>
        <dbReference type="SAM" id="Coils"/>
    </source>
</evidence>
<feature type="transmembrane region" description="Helical" evidence="2">
    <location>
        <begin position="12"/>
        <end position="31"/>
    </location>
</feature>
<accession>A0A061QUN3</accession>
<evidence type="ECO:0000313" key="3">
    <source>
        <dbReference type="EMBL" id="JAC62119.1"/>
    </source>
</evidence>
<keyword evidence="2" id="KW-0812">Transmembrane</keyword>
<keyword evidence="2" id="KW-1133">Transmembrane helix</keyword>
<feature type="coiled-coil region" evidence="1">
    <location>
        <begin position="77"/>
        <end position="163"/>
    </location>
</feature>
<gene>
    <name evidence="3" type="ORF">TSPGSL018_24224</name>
</gene>
<dbReference type="AlphaFoldDB" id="A0A061QUN3"/>